<keyword evidence="4 5" id="KW-0472">Membrane</keyword>
<feature type="transmembrane region" description="Helical" evidence="5">
    <location>
        <begin position="12"/>
        <end position="37"/>
    </location>
</feature>
<feature type="transmembrane region" description="Helical" evidence="5">
    <location>
        <begin position="298"/>
        <end position="319"/>
    </location>
</feature>
<dbReference type="PANTHER" id="PTHR23531">
    <property type="entry name" value="QUINOLENE RESISTANCE PROTEIN NORA"/>
    <property type="match status" value="1"/>
</dbReference>
<keyword evidence="3 5" id="KW-1133">Transmembrane helix</keyword>
<dbReference type="PANTHER" id="PTHR23531:SF1">
    <property type="entry name" value="QUINOLENE RESISTANCE PROTEIN NORA"/>
    <property type="match status" value="1"/>
</dbReference>
<dbReference type="PROSITE" id="PS00216">
    <property type="entry name" value="SUGAR_TRANSPORT_1"/>
    <property type="match status" value="1"/>
</dbReference>
<gene>
    <name evidence="7" type="ORF">GO608_00275</name>
</gene>
<dbReference type="EMBL" id="WTVH01000001">
    <property type="protein sequence ID" value="NMF91769.1"/>
    <property type="molecule type" value="Genomic_DNA"/>
</dbReference>
<dbReference type="Gene3D" id="1.20.1250.20">
    <property type="entry name" value="MFS general substrate transporter like domains"/>
    <property type="match status" value="1"/>
</dbReference>
<feature type="transmembrane region" description="Helical" evidence="5">
    <location>
        <begin position="331"/>
        <end position="351"/>
    </location>
</feature>
<feature type="transmembrane region" description="Helical" evidence="5">
    <location>
        <begin position="43"/>
        <end position="65"/>
    </location>
</feature>
<evidence type="ECO:0000259" key="6">
    <source>
        <dbReference type="PROSITE" id="PS50850"/>
    </source>
</evidence>
<dbReference type="RefSeq" id="WP_211159203.1">
    <property type="nucleotide sequence ID" value="NZ_WTVH02000008.1"/>
</dbReference>
<feature type="transmembrane region" description="Helical" evidence="5">
    <location>
        <begin position="77"/>
        <end position="94"/>
    </location>
</feature>
<accession>A0ABX1N027</accession>
<evidence type="ECO:0000313" key="7">
    <source>
        <dbReference type="EMBL" id="NMF91769.1"/>
    </source>
</evidence>
<evidence type="ECO:0000256" key="3">
    <source>
        <dbReference type="ARBA" id="ARBA00022989"/>
    </source>
</evidence>
<dbReference type="InterPro" id="IPR036259">
    <property type="entry name" value="MFS_trans_sf"/>
</dbReference>
<reference evidence="7" key="1">
    <citation type="submission" date="2019-12" db="EMBL/GenBank/DDBJ databases">
        <title>Comparative genomics gives insights into the taxonomy of the Azoarcus-Aromatoleum group and reveals separate origins of nif in the plant-associated Azoarcus and non-plant-associated Aromatoleum sub-groups.</title>
        <authorList>
            <person name="Lafos M."/>
            <person name="Maluk M."/>
            <person name="Batista M."/>
            <person name="Junghare M."/>
            <person name="Carmona M."/>
            <person name="Faoro H."/>
            <person name="Cruz L.M."/>
            <person name="Battistoni F."/>
            <person name="De Souza E."/>
            <person name="Pedrosa F."/>
            <person name="Chen W.-M."/>
            <person name="Poole P.S."/>
            <person name="Dixon R.A."/>
            <person name="James E.K."/>
        </authorList>
    </citation>
    <scope>NUCLEOTIDE SEQUENCE</scope>
    <source>
        <strain evidence="7">U120</strain>
    </source>
</reference>
<feature type="transmembrane region" description="Helical" evidence="5">
    <location>
        <begin position="139"/>
        <end position="159"/>
    </location>
</feature>
<feature type="transmembrane region" description="Helical" evidence="5">
    <location>
        <begin position="165"/>
        <end position="186"/>
    </location>
</feature>
<keyword evidence="8" id="KW-1185">Reference proteome</keyword>
<evidence type="ECO:0000256" key="2">
    <source>
        <dbReference type="ARBA" id="ARBA00022692"/>
    </source>
</evidence>
<evidence type="ECO:0000256" key="5">
    <source>
        <dbReference type="SAM" id="Phobius"/>
    </source>
</evidence>
<dbReference type="InterPro" id="IPR011701">
    <property type="entry name" value="MFS"/>
</dbReference>
<feature type="transmembrane region" description="Helical" evidence="5">
    <location>
        <begin position="106"/>
        <end position="127"/>
    </location>
</feature>
<protein>
    <submittedName>
        <fullName evidence="7">MFS transporter</fullName>
    </submittedName>
</protein>
<evidence type="ECO:0000256" key="1">
    <source>
        <dbReference type="ARBA" id="ARBA00004141"/>
    </source>
</evidence>
<comment type="caution">
    <text evidence="7">The sequence shown here is derived from an EMBL/GenBank/DDBJ whole genome shotgun (WGS) entry which is preliminary data.</text>
</comment>
<dbReference type="PROSITE" id="PS50850">
    <property type="entry name" value="MFS"/>
    <property type="match status" value="1"/>
</dbReference>
<organism evidence="7 8">
    <name type="scientific">Aromatoleum buckelii</name>
    <dbReference type="NCBI Taxonomy" id="200254"/>
    <lineage>
        <taxon>Bacteria</taxon>
        <taxon>Pseudomonadati</taxon>
        <taxon>Pseudomonadota</taxon>
        <taxon>Betaproteobacteria</taxon>
        <taxon>Rhodocyclales</taxon>
        <taxon>Rhodocyclaceae</taxon>
        <taxon>Aromatoleum</taxon>
    </lineage>
</organism>
<name>A0ABX1N027_9RHOO</name>
<comment type="subcellular location">
    <subcellularLocation>
        <location evidence="1">Membrane</location>
        <topology evidence="1">Multi-pass membrane protein</topology>
    </subcellularLocation>
</comment>
<evidence type="ECO:0000256" key="4">
    <source>
        <dbReference type="ARBA" id="ARBA00023136"/>
    </source>
</evidence>
<evidence type="ECO:0000313" key="8">
    <source>
        <dbReference type="Proteomes" id="UP000601990"/>
    </source>
</evidence>
<dbReference type="InterPro" id="IPR020846">
    <property type="entry name" value="MFS_dom"/>
</dbReference>
<feature type="transmembrane region" description="Helical" evidence="5">
    <location>
        <begin position="273"/>
        <end position="292"/>
    </location>
</feature>
<feature type="domain" description="Major facilitator superfamily (MFS) profile" evidence="6">
    <location>
        <begin position="11"/>
        <end position="386"/>
    </location>
</feature>
<dbReference type="Pfam" id="PF07690">
    <property type="entry name" value="MFS_1"/>
    <property type="match status" value="1"/>
</dbReference>
<sequence>MQPTKLWTRDFVIVFAVNFFLALVFYMLIVVIGAHAMQEYGSSLSQAGLVAGIFVIGTLLGRLIIGQFVDALGRKKTMVIGMIAFTITSGLYFLSDSIATLIAVRFVHGLALGVGSTAAGTAVAHIIPRDRRAEGISYYSLSTTLAAATGPFLGVWLLQHTNFNWIFAACVAVAILGLLAAMWAQVPEGASHAGLRGFQFSWANLVEARAIPISVVTFLYGLCYASVLAFINGYAVELDLVTAASFFFIVYSAVVLLSRPLTGRLLDRKGSNMVVFPSCLFLALGLVVLATVQSGMGLLVAAVLIGIGFGNLQSALYAVAVKVVAPQRMGLATSTFYISMDASLGFGPYLLGLAISEIGYRNLYGSMAALAVLGMPVFYVLHGRHVGRLRARDALAASLPKSE</sequence>
<dbReference type="Proteomes" id="UP000601990">
    <property type="component" value="Unassembled WGS sequence"/>
</dbReference>
<dbReference type="SUPFAM" id="SSF103473">
    <property type="entry name" value="MFS general substrate transporter"/>
    <property type="match status" value="1"/>
</dbReference>
<dbReference type="CDD" id="cd17489">
    <property type="entry name" value="MFS_YfcJ_like"/>
    <property type="match status" value="1"/>
</dbReference>
<feature type="transmembrane region" description="Helical" evidence="5">
    <location>
        <begin position="240"/>
        <end position="261"/>
    </location>
</feature>
<proteinExistence type="predicted"/>
<feature type="transmembrane region" description="Helical" evidence="5">
    <location>
        <begin position="363"/>
        <end position="382"/>
    </location>
</feature>
<dbReference type="InterPro" id="IPR052714">
    <property type="entry name" value="MFS_Exporter"/>
</dbReference>
<keyword evidence="2 5" id="KW-0812">Transmembrane</keyword>
<feature type="transmembrane region" description="Helical" evidence="5">
    <location>
        <begin position="210"/>
        <end position="234"/>
    </location>
</feature>
<dbReference type="InterPro" id="IPR005829">
    <property type="entry name" value="Sugar_transporter_CS"/>
</dbReference>